<evidence type="ECO:0000256" key="4">
    <source>
        <dbReference type="SAM" id="SignalP"/>
    </source>
</evidence>
<keyword evidence="7" id="KW-1185">Reference proteome</keyword>
<evidence type="ECO:0000313" key="7">
    <source>
        <dbReference type="Proteomes" id="UP000282759"/>
    </source>
</evidence>
<dbReference type="PANTHER" id="PTHR35333">
    <property type="entry name" value="BETA-LACTAMASE"/>
    <property type="match status" value="1"/>
</dbReference>
<comment type="catalytic activity">
    <reaction evidence="1">
        <text>a beta-lactam + H2O = a substituted beta-amino acid</text>
        <dbReference type="Rhea" id="RHEA:20401"/>
        <dbReference type="ChEBI" id="CHEBI:15377"/>
        <dbReference type="ChEBI" id="CHEBI:35627"/>
        <dbReference type="ChEBI" id="CHEBI:140347"/>
        <dbReference type="EC" id="3.5.2.6"/>
    </reaction>
</comment>
<dbReference type="AlphaFoldDB" id="A0A437MFX8"/>
<dbReference type="SUPFAM" id="SSF56601">
    <property type="entry name" value="beta-lactamase/transpeptidase-like"/>
    <property type="match status" value="1"/>
</dbReference>
<evidence type="ECO:0000313" key="6">
    <source>
        <dbReference type="EMBL" id="RVT96566.1"/>
    </source>
</evidence>
<dbReference type="RefSeq" id="WP_127708362.1">
    <property type="nucleotide sequence ID" value="NZ_SACK01000014.1"/>
</dbReference>
<dbReference type="NCBIfam" id="NF033103">
    <property type="entry name" value="bla_class_A"/>
    <property type="match status" value="1"/>
</dbReference>
<dbReference type="NCBIfam" id="NF012099">
    <property type="entry name" value="SubclassA2"/>
    <property type="match status" value="1"/>
</dbReference>
<evidence type="ECO:0000259" key="5">
    <source>
        <dbReference type="Pfam" id="PF13354"/>
    </source>
</evidence>
<evidence type="ECO:0000256" key="3">
    <source>
        <dbReference type="ARBA" id="ARBA00012865"/>
    </source>
</evidence>
<dbReference type="Pfam" id="PF13354">
    <property type="entry name" value="Beta-lactamase2"/>
    <property type="match status" value="1"/>
</dbReference>
<sequence length="296" mass="32497">MKKIFKPGLLTFICLLTTTFLFAQQDLRSKIIYIATQINGVVSVSVTNLETGDTLNYNGNSHMVMHSVMKLPIAMTVLHQVDKGKLKFDQKIHITKADLPETYSPLRDKYPEGDVDIAVSQLLSYMVSLSDNDACDILLKVLGGTATVEKYVHSIGVKDISIKASEAQMASAWPVQYTNWCSAKAINQLLGIMYKGSALSKRSNDFLWKIMLETSTGPKRLKGLLPNDAKVVHKTGTSPVNNDGLAAATNDAGIMILPNGRHIAISVFITDSYADNAKRESVIAQIAKAVWDEYSK</sequence>
<feature type="signal peptide" evidence="4">
    <location>
        <begin position="1"/>
        <end position="23"/>
    </location>
</feature>
<dbReference type="InterPro" id="IPR045155">
    <property type="entry name" value="Beta-lactam_cat"/>
</dbReference>
<feature type="chain" id="PRO_5019149312" description="beta-lactamase" evidence="4">
    <location>
        <begin position="24"/>
        <end position="296"/>
    </location>
</feature>
<dbReference type="EMBL" id="SACK01000014">
    <property type="protein sequence ID" value="RVT96566.1"/>
    <property type="molecule type" value="Genomic_DNA"/>
</dbReference>
<accession>A0A437MFX8</accession>
<protein>
    <recommendedName>
        <fullName evidence="3">beta-lactamase</fullName>
        <ecNumber evidence="3">3.5.2.6</ecNumber>
    </recommendedName>
</protein>
<dbReference type="Gene3D" id="3.40.710.10">
    <property type="entry name" value="DD-peptidase/beta-lactamase superfamily"/>
    <property type="match status" value="1"/>
</dbReference>
<dbReference type="GO" id="GO:0030655">
    <property type="term" value="P:beta-lactam antibiotic catabolic process"/>
    <property type="evidence" value="ECO:0007669"/>
    <property type="project" value="InterPro"/>
</dbReference>
<name>A0A437MFX8_9SPHI</name>
<keyword evidence="4" id="KW-0732">Signal</keyword>
<dbReference type="GO" id="GO:0046677">
    <property type="term" value="P:response to antibiotic"/>
    <property type="evidence" value="ECO:0007669"/>
    <property type="project" value="InterPro"/>
</dbReference>
<dbReference type="Proteomes" id="UP000282759">
    <property type="component" value="Unassembled WGS sequence"/>
</dbReference>
<evidence type="ECO:0000256" key="1">
    <source>
        <dbReference type="ARBA" id="ARBA00001526"/>
    </source>
</evidence>
<gene>
    <name evidence="6" type="primary">bla</name>
    <name evidence="6" type="ORF">EOD41_19845</name>
</gene>
<comment type="caution">
    <text evidence="6">The sequence shown here is derived from an EMBL/GenBank/DDBJ whole genome shotgun (WGS) entry which is preliminary data.</text>
</comment>
<comment type="similarity">
    <text evidence="2">Belongs to the class-A beta-lactamase family.</text>
</comment>
<dbReference type="GO" id="GO:0008800">
    <property type="term" value="F:beta-lactamase activity"/>
    <property type="evidence" value="ECO:0007669"/>
    <property type="project" value="UniProtKB-EC"/>
</dbReference>
<dbReference type="InterPro" id="IPR012338">
    <property type="entry name" value="Beta-lactam/transpept-like"/>
</dbReference>
<dbReference type="InterPro" id="IPR000871">
    <property type="entry name" value="Beta-lactam_class-A"/>
</dbReference>
<evidence type="ECO:0000256" key="2">
    <source>
        <dbReference type="ARBA" id="ARBA00009009"/>
    </source>
</evidence>
<feature type="domain" description="Beta-lactamase class A catalytic" evidence="5">
    <location>
        <begin position="43"/>
        <end position="268"/>
    </location>
</feature>
<organism evidence="6 7">
    <name type="scientific">Mucilaginibacter limnophilus</name>
    <dbReference type="NCBI Taxonomy" id="1932778"/>
    <lineage>
        <taxon>Bacteria</taxon>
        <taxon>Pseudomonadati</taxon>
        <taxon>Bacteroidota</taxon>
        <taxon>Sphingobacteriia</taxon>
        <taxon>Sphingobacteriales</taxon>
        <taxon>Sphingobacteriaceae</taxon>
        <taxon>Mucilaginibacter</taxon>
    </lineage>
</organism>
<proteinExistence type="inferred from homology"/>
<reference evidence="6 7" key="1">
    <citation type="submission" date="2019-01" db="EMBL/GenBank/DDBJ databases">
        <authorList>
            <person name="Chen W.-M."/>
        </authorList>
    </citation>
    <scope>NUCLEOTIDE SEQUENCE [LARGE SCALE GENOMIC DNA]</scope>
    <source>
        <strain evidence="6 7">YBJ-36</strain>
    </source>
</reference>
<dbReference type="EC" id="3.5.2.6" evidence="3"/>
<dbReference type="PANTHER" id="PTHR35333:SF3">
    <property type="entry name" value="BETA-LACTAMASE-TYPE TRANSPEPTIDASE FOLD CONTAINING PROTEIN"/>
    <property type="match status" value="1"/>
</dbReference>
<dbReference type="OrthoDB" id="9772863at2"/>